<dbReference type="GO" id="GO:0042802">
    <property type="term" value="F:identical protein binding"/>
    <property type="evidence" value="ECO:0007669"/>
    <property type="project" value="UniProtKB-ARBA"/>
</dbReference>
<dbReference type="Proteomes" id="UP000070498">
    <property type="component" value="Unassembled WGS sequence"/>
</dbReference>
<dbReference type="SMART" id="SM00448">
    <property type="entry name" value="REC"/>
    <property type="match status" value="1"/>
</dbReference>
<evidence type="ECO:0000259" key="10">
    <source>
        <dbReference type="PROSITE" id="PS50110"/>
    </source>
</evidence>
<comment type="subcellular location">
    <subcellularLocation>
        <location evidence="1">Cytoplasm</location>
    </subcellularLocation>
</comment>
<dbReference type="PANTHER" id="PTHR48111">
    <property type="entry name" value="REGULATOR OF RPOS"/>
    <property type="match status" value="1"/>
</dbReference>
<dbReference type="InterPro" id="IPR001867">
    <property type="entry name" value="OmpR/PhoB-type_DNA-bd"/>
</dbReference>
<dbReference type="GO" id="GO:0005829">
    <property type="term" value="C:cytosol"/>
    <property type="evidence" value="ECO:0007669"/>
    <property type="project" value="TreeGrafter"/>
</dbReference>
<dbReference type="Pfam" id="PF00486">
    <property type="entry name" value="Trans_reg_C"/>
    <property type="match status" value="1"/>
</dbReference>
<dbReference type="SMART" id="SM00862">
    <property type="entry name" value="Trans_reg_C"/>
    <property type="match status" value="1"/>
</dbReference>
<dbReference type="STRING" id="2052828.ATO67_09975"/>
<feature type="domain" description="OmpR/PhoB-type" evidence="11">
    <location>
        <begin position="128"/>
        <end position="227"/>
    </location>
</feature>
<dbReference type="GO" id="GO:0000987">
    <property type="term" value="F:cis-regulatory region sequence-specific DNA binding"/>
    <property type="evidence" value="ECO:0007669"/>
    <property type="project" value="UniProtKB-ARBA"/>
</dbReference>
<comment type="caution">
    <text evidence="12">The sequence shown here is derived from an EMBL/GenBank/DDBJ whole genome shotgun (WGS) entry which is preliminary data.</text>
</comment>
<dbReference type="RefSeq" id="WP_067647793.1">
    <property type="nucleotide sequence ID" value="NZ_KQ961027.1"/>
</dbReference>
<dbReference type="CDD" id="cd00383">
    <property type="entry name" value="trans_reg_C"/>
    <property type="match status" value="1"/>
</dbReference>
<dbReference type="Pfam" id="PF00072">
    <property type="entry name" value="Response_reg"/>
    <property type="match status" value="1"/>
</dbReference>
<evidence type="ECO:0000256" key="5">
    <source>
        <dbReference type="ARBA" id="ARBA00023015"/>
    </source>
</evidence>
<evidence type="ECO:0000256" key="3">
    <source>
        <dbReference type="ARBA" id="ARBA00022553"/>
    </source>
</evidence>
<sequence>MTLARILVVDDEPQIRRFLRPALVAAGYDVIEAENGADALKAVATAAPDAVILDLGLPDMDGKDVITSLRGWSTIPIIILSARDREVEKIAALDLGADDYIEKPFGIGELTARIRTAMRHRANASKPPSSVNADGLIIDVVQRIVSRDGKSIRLTPKEYDLLTLLAYHAGRVVTHRTLLTSVWGPAHEEDLHYLRVFIGQLRQKIERDPTQPRIVQTEPGVGYRLVSDESTGF</sequence>
<dbReference type="InterPro" id="IPR039420">
    <property type="entry name" value="WalR-like"/>
</dbReference>
<name>A0A135P0N9_9HYPH</name>
<feature type="DNA-binding region" description="OmpR/PhoB-type" evidence="9">
    <location>
        <begin position="128"/>
        <end position="227"/>
    </location>
</feature>
<dbReference type="PROSITE" id="PS51755">
    <property type="entry name" value="OMPR_PHOB"/>
    <property type="match status" value="1"/>
</dbReference>
<keyword evidence="3 8" id="KW-0597">Phosphoprotein</keyword>
<evidence type="ECO:0000256" key="7">
    <source>
        <dbReference type="ARBA" id="ARBA00023163"/>
    </source>
</evidence>
<dbReference type="GO" id="GO:0045893">
    <property type="term" value="P:positive regulation of DNA-templated transcription"/>
    <property type="evidence" value="ECO:0007669"/>
    <property type="project" value="UniProtKB-ARBA"/>
</dbReference>
<feature type="domain" description="Response regulatory" evidence="10">
    <location>
        <begin position="5"/>
        <end position="118"/>
    </location>
</feature>
<dbReference type="EMBL" id="LNUW01000035">
    <property type="protein sequence ID" value="KXG84949.1"/>
    <property type="molecule type" value="Genomic_DNA"/>
</dbReference>
<feature type="modified residue" description="4-aspartylphosphate" evidence="8">
    <location>
        <position position="54"/>
    </location>
</feature>
<evidence type="ECO:0000256" key="2">
    <source>
        <dbReference type="ARBA" id="ARBA00022490"/>
    </source>
</evidence>
<protein>
    <submittedName>
        <fullName evidence="12">Two-component system response regulator</fullName>
    </submittedName>
</protein>
<dbReference type="PROSITE" id="PS50110">
    <property type="entry name" value="RESPONSE_REGULATORY"/>
    <property type="match status" value="1"/>
</dbReference>
<evidence type="ECO:0000313" key="13">
    <source>
        <dbReference type="Proteomes" id="UP000070498"/>
    </source>
</evidence>
<proteinExistence type="predicted"/>
<evidence type="ECO:0000256" key="1">
    <source>
        <dbReference type="ARBA" id="ARBA00004496"/>
    </source>
</evidence>
<evidence type="ECO:0000256" key="8">
    <source>
        <dbReference type="PROSITE-ProRule" id="PRU00169"/>
    </source>
</evidence>
<evidence type="ECO:0000313" key="12">
    <source>
        <dbReference type="EMBL" id="KXG84949.1"/>
    </source>
</evidence>
<dbReference type="Gene3D" id="6.10.250.690">
    <property type="match status" value="1"/>
</dbReference>
<dbReference type="GO" id="GO:0032993">
    <property type="term" value="C:protein-DNA complex"/>
    <property type="evidence" value="ECO:0007669"/>
    <property type="project" value="TreeGrafter"/>
</dbReference>
<reference evidence="12 13" key="1">
    <citation type="submission" date="2015-11" db="EMBL/GenBank/DDBJ databases">
        <title>Draft genome sequence of Agrobacterium sp. R89-1.</title>
        <authorList>
            <person name="Zahradnik J."/>
            <person name="Kyslikova E."/>
            <person name="Palyzova A."/>
            <person name="Kyslik P."/>
        </authorList>
    </citation>
    <scope>NUCLEOTIDE SEQUENCE [LARGE SCALE GENOMIC DNA]</scope>
    <source>
        <strain evidence="12 13">R89-1</strain>
    </source>
</reference>
<dbReference type="FunFam" id="3.40.50.2300:FF:000021">
    <property type="entry name" value="Two-component system response regulator KdpE"/>
    <property type="match status" value="1"/>
</dbReference>
<dbReference type="CDD" id="cd17620">
    <property type="entry name" value="REC_OmpR_KdpE-like"/>
    <property type="match status" value="1"/>
</dbReference>
<keyword evidence="7" id="KW-0804">Transcription</keyword>
<keyword evidence="4" id="KW-0902">Two-component regulatory system</keyword>
<dbReference type="InterPro" id="IPR001789">
    <property type="entry name" value="Sig_transdc_resp-reg_receiver"/>
</dbReference>
<evidence type="ECO:0000256" key="4">
    <source>
        <dbReference type="ARBA" id="ARBA00023012"/>
    </source>
</evidence>
<evidence type="ECO:0000256" key="6">
    <source>
        <dbReference type="ARBA" id="ARBA00023125"/>
    </source>
</evidence>
<keyword evidence="6 9" id="KW-0238">DNA-binding</keyword>
<organism evidence="12 13">
    <name type="scientific">Agrobacterium bohemicum</name>
    <dbReference type="NCBI Taxonomy" id="2052828"/>
    <lineage>
        <taxon>Bacteria</taxon>
        <taxon>Pseudomonadati</taxon>
        <taxon>Pseudomonadota</taxon>
        <taxon>Alphaproteobacteria</taxon>
        <taxon>Hyphomicrobiales</taxon>
        <taxon>Rhizobiaceae</taxon>
        <taxon>Rhizobium/Agrobacterium group</taxon>
        <taxon>Agrobacterium</taxon>
    </lineage>
</organism>
<dbReference type="SUPFAM" id="SSF52172">
    <property type="entry name" value="CheY-like"/>
    <property type="match status" value="1"/>
</dbReference>
<gene>
    <name evidence="12" type="ORF">ATO67_09975</name>
</gene>
<accession>A0A135P0N9</accession>
<dbReference type="PANTHER" id="PTHR48111:SF50">
    <property type="entry name" value="KDP OPERON TRANSCRIPTIONAL REGULATORY PROTEIN KDPE"/>
    <property type="match status" value="1"/>
</dbReference>
<dbReference type="AlphaFoldDB" id="A0A135P0N9"/>
<keyword evidence="13" id="KW-1185">Reference proteome</keyword>
<evidence type="ECO:0000256" key="9">
    <source>
        <dbReference type="PROSITE-ProRule" id="PRU01091"/>
    </source>
</evidence>
<dbReference type="InterPro" id="IPR036388">
    <property type="entry name" value="WH-like_DNA-bd_sf"/>
</dbReference>
<dbReference type="Gene3D" id="3.40.50.2300">
    <property type="match status" value="1"/>
</dbReference>
<dbReference type="Gene3D" id="1.10.10.10">
    <property type="entry name" value="Winged helix-like DNA-binding domain superfamily/Winged helix DNA-binding domain"/>
    <property type="match status" value="1"/>
</dbReference>
<dbReference type="GO" id="GO:0000156">
    <property type="term" value="F:phosphorelay response regulator activity"/>
    <property type="evidence" value="ECO:0007669"/>
    <property type="project" value="TreeGrafter"/>
</dbReference>
<evidence type="ECO:0000259" key="11">
    <source>
        <dbReference type="PROSITE" id="PS51755"/>
    </source>
</evidence>
<dbReference type="InterPro" id="IPR011006">
    <property type="entry name" value="CheY-like_superfamily"/>
</dbReference>
<keyword evidence="5" id="KW-0805">Transcription regulation</keyword>
<keyword evidence="2" id="KW-0963">Cytoplasm</keyword>